<dbReference type="EMBL" id="DXFW01000020">
    <property type="protein sequence ID" value="HIX05841.1"/>
    <property type="molecule type" value="Genomic_DNA"/>
</dbReference>
<dbReference type="Proteomes" id="UP000824193">
    <property type="component" value="Unassembled WGS sequence"/>
</dbReference>
<keyword evidence="1" id="KW-0472">Membrane</keyword>
<reference evidence="2" key="1">
    <citation type="journal article" date="2021" name="PeerJ">
        <title>Extensive microbial diversity within the chicken gut microbiome revealed by metagenomics and culture.</title>
        <authorList>
            <person name="Gilroy R."/>
            <person name="Ravi A."/>
            <person name="Getino M."/>
            <person name="Pursley I."/>
            <person name="Horton D.L."/>
            <person name="Alikhan N.F."/>
            <person name="Baker D."/>
            <person name="Gharbi K."/>
            <person name="Hall N."/>
            <person name="Watson M."/>
            <person name="Adriaenssens E.M."/>
            <person name="Foster-Nyarko E."/>
            <person name="Jarju S."/>
            <person name="Secka A."/>
            <person name="Antonio M."/>
            <person name="Oren A."/>
            <person name="Chaudhuri R.R."/>
            <person name="La Ragione R."/>
            <person name="Hildebrand F."/>
            <person name="Pallen M.J."/>
        </authorList>
    </citation>
    <scope>NUCLEOTIDE SEQUENCE</scope>
    <source>
        <strain evidence="2">2239</strain>
    </source>
</reference>
<gene>
    <name evidence="2" type="ORF">H9865_07040</name>
</gene>
<protein>
    <submittedName>
        <fullName evidence="2">Uncharacterized protein</fullName>
    </submittedName>
</protein>
<dbReference type="AlphaFoldDB" id="A0A9D1V478"/>
<proteinExistence type="predicted"/>
<keyword evidence="1" id="KW-1133">Transmembrane helix</keyword>
<evidence type="ECO:0000256" key="1">
    <source>
        <dbReference type="SAM" id="Phobius"/>
    </source>
</evidence>
<name>A0A9D1V478_9FIRM</name>
<evidence type="ECO:0000313" key="2">
    <source>
        <dbReference type="EMBL" id="HIX05841.1"/>
    </source>
</evidence>
<organism evidence="2 3">
    <name type="scientific">Candidatus Allofournierella pullicola</name>
    <dbReference type="NCBI Taxonomy" id="2838596"/>
    <lineage>
        <taxon>Bacteria</taxon>
        <taxon>Bacillati</taxon>
        <taxon>Bacillota</taxon>
        <taxon>Clostridia</taxon>
        <taxon>Eubacteriales</taxon>
        <taxon>Oscillospiraceae</taxon>
        <taxon>Allofournierella</taxon>
    </lineage>
</organism>
<feature type="transmembrane region" description="Helical" evidence="1">
    <location>
        <begin position="49"/>
        <end position="76"/>
    </location>
</feature>
<comment type="caution">
    <text evidence="2">The sequence shown here is derived from an EMBL/GenBank/DDBJ whole genome shotgun (WGS) entry which is preliminary data.</text>
</comment>
<sequence>MAFIGIMLLYLFLMAMFGMMGLGILGLVLGVVFLLLWRGAKKRGENRQTLFLLLAVLCGLLALAGAVTLVLFLLMLY</sequence>
<accession>A0A9D1V478</accession>
<feature type="transmembrane region" description="Helical" evidence="1">
    <location>
        <begin position="6"/>
        <end position="37"/>
    </location>
</feature>
<keyword evidence="1" id="KW-0812">Transmembrane</keyword>
<evidence type="ECO:0000313" key="3">
    <source>
        <dbReference type="Proteomes" id="UP000824193"/>
    </source>
</evidence>
<reference evidence="2" key="2">
    <citation type="submission" date="2021-04" db="EMBL/GenBank/DDBJ databases">
        <authorList>
            <person name="Gilroy R."/>
        </authorList>
    </citation>
    <scope>NUCLEOTIDE SEQUENCE</scope>
    <source>
        <strain evidence="2">2239</strain>
    </source>
</reference>